<dbReference type="EMBL" id="JBHSLW010000119">
    <property type="protein sequence ID" value="MFC5423799.1"/>
    <property type="molecule type" value="Genomic_DNA"/>
</dbReference>
<keyword evidence="1" id="KW-1133">Transmembrane helix</keyword>
<evidence type="ECO:0000313" key="2">
    <source>
        <dbReference type="EMBL" id="MFC5423799.1"/>
    </source>
</evidence>
<evidence type="ECO:0000313" key="3">
    <source>
        <dbReference type="Proteomes" id="UP001596053"/>
    </source>
</evidence>
<protein>
    <submittedName>
        <fullName evidence="2">Uncharacterized protein</fullName>
    </submittedName>
</protein>
<reference evidence="3" key="1">
    <citation type="journal article" date="2019" name="Int. J. Syst. Evol. Microbiol.">
        <title>The Global Catalogue of Microorganisms (GCM) 10K type strain sequencing project: providing services to taxonomists for standard genome sequencing and annotation.</title>
        <authorList>
            <consortium name="The Broad Institute Genomics Platform"/>
            <consortium name="The Broad Institute Genome Sequencing Center for Infectious Disease"/>
            <person name="Wu L."/>
            <person name="Ma J."/>
        </authorList>
    </citation>
    <scope>NUCLEOTIDE SEQUENCE [LARGE SCALE GENOMIC DNA]</scope>
    <source>
        <strain evidence="3">NCAIM B.01391</strain>
    </source>
</reference>
<organism evidence="2 3">
    <name type="scientific">Bosea eneae</name>
    <dbReference type="NCBI Taxonomy" id="151454"/>
    <lineage>
        <taxon>Bacteria</taxon>
        <taxon>Pseudomonadati</taxon>
        <taxon>Pseudomonadota</taxon>
        <taxon>Alphaproteobacteria</taxon>
        <taxon>Hyphomicrobiales</taxon>
        <taxon>Boseaceae</taxon>
        <taxon>Bosea</taxon>
    </lineage>
</organism>
<dbReference type="RefSeq" id="WP_377801854.1">
    <property type="nucleotide sequence ID" value="NZ_JBHSLW010000119.1"/>
</dbReference>
<gene>
    <name evidence="2" type="ORF">ACFPOB_30185</name>
</gene>
<evidence type="ECO:0000256" key="1">
    <source>
        <dbReference type="SAM" id="Phobius"/>
    </source>
</evidence>
<keyword evidence="1" id="KW-0812">Transmembrane</keyword>
<keyword evidence="1" id="KW-0472">Membrane</keyword>
<proteinExistence type="predicted"/>
<name>A0ABW0J1H5_9HYPH</name>
<feature type="transmembrane region" description="Helical" evidence="1">
    <location>
        <begin position="57"/>
        <end position="79"/>
    </location>
</feature>
<comment type="caution">
    <text evidence="2">The sequence shown here is derived from an EMBL/GenBank/DDBJ whole genome shotgun (WGS) entry which is preliminary data.</text>
</comment>
<accession>A0ABW0J1H5</accession>
<sequence>MARFTEKLRKSAGVRDADPVAPVFDAVDLVADRVDQAIGALQDEATRRRRRDLVRGIGLAGAAVALIGGLAFGGAAIAVRSAEEKSAERLRLLDDERARSFDARVETRAAAVAFDVVTQANSRAAAAEALLEVARGRVAALAGGTDPGLRDLLKASATAKRDDIAILLRLMSHQDPNVRKTCDALSTVSPAMVGRLLEYFTANKGQPRP</sequence>
<dbReference type="Proteomes" id="UP001596053">
    <property type="component" value="Unassembled WGS sequence"/>
</dbReference>
<keyword evidence="3" id="KW-1185">Reference proteome</keyword>